<name>A0A075LT47_9EURY</name>
<dbReference type="HOGENOM" id="CLU_096716_0_0_2"/>
<dbReference type="InterPro" id="IPR027417">
    <property type="entry name" value="P-loop_NTPase"/>
</dbReference>
<dbReference type="SUPFAM" id="SSF52540">
    <property type="entry name" value="P-loop containing nucleoside triphosphate hydrolases"/>
    <property type="match status" value="1"/>
</dbReference>
<organism evidence="1 2">
    <name type="scientific">Palaeococcus pacificus DY20341</name>
    <dbReference type="NCBI Taxonomy" id="1343739"/>
    <lineage>
        <taxon>Archaea</taxon>
        <taxon>Methanobacteriati</taxon>
        <taxon>Methanobacteriota</taxon>
        <taxon>Thermococci</taxon>
        <taxon>Thermococcales</taxon>
        <taxon>Thermococcaceae</taxon>
        <taxon>Palaeococcus</taxon>
    </lineage>
</organism>
<evidence type="ECO:0000313" key="2">
    <source>
        <dbReference type="Proteomes" id="UP000027981"/>
    </source>
</evidence>
<dbReference type="Proteomes" id="UP000027981">
    <property type="component" value="Chromosome"/>
</dbReference>
<dbReference type="RefSeq" id="WP_048164869.1">
    <property type="nucleotide sequence ID" value="NZ_CP006019.1"/>
</dbReference>
<sequence length="243" mass="27221">MEIELISSGIKEIDELLGGGIVNNGILLIDYGKLSIGWTLGLKIFKHIIKNGGFGVILNTTIPISKLKLRANYVWLDIEKEGNAGNLIVIDLFGSKYKLPNHEPYVYQVKSWDNEIGLQKLGKLMGKIYANMVPKDRVVVSLIATMEGMYYNFGERFTNALIQGTLKGSELGLAKKHKTVQMLLLNRDAVDRKFETLLTILSDQVIMVDREPAKERLVEVITVPKSTIPGFIPKVKSHKIKEL</sequence>
<protein>
    <recommendedName>
        <fullName evidence="3">KaiC-like domain-containing protein</fullName>
    </recommendedName>
</protein>
<keyword evidence="2" id="KW-1185">Reference proteome</keyword>
<reference evidence="2" key="1">
    <citation type="submission" date="2013-06" db="EMBL/GenBank/DDBJ databases">
        <title>Complete Genome Sequence of Hyperthermophilic Palaeococcus pacificus DY20341T, Isolated from a Deep-Sea Hydrothermal Sediments.</title>
        <authorList>
            <person name="Zeng X."/>
            <person name="Shao Z."/>
        </authorList>
    </citation>
    <scope>NUCLEOTIDE SEQUENCE [LARGE SCALE GENOMIC DNA]</scope>
    <source>
        <strain evidence="2">DY20341</strain>
    </source>
</reference>
<proteinExistence type="predicted"/>
<dbReference type="Gene3D" id="3.40.50.300">
    <property type="entry name" value="P-loop containing nucleotide triphosphate hydrolases"/>
    <property type="match status" value="1"/>
</dbReference>
<dbReference type="GeneID" id="24842009"/>
<gene>
    <name evidence="1" type="ORF">PAP_04425</name>
</gene>
<dbReference type="OrthoDB" id="85233at2157"/>
<accession>A0A075LT47</accession>
<evidence type="ECO:0008006" key="3">
    <source>
        <dbReference type="Google" id="ProtNLM"/>
    </source>
</evidence>
<dbReference type="AlphaFoldDB" id="A0A075LT47"/>
<reference evidence="1 2" key="2">
    <citation type="journal article" date="2015" name="Genome Announc.">
        <title>Complete Genome Sequence of Hyperthermophilic Piezophilic Archaeon Palaeococcus pacificus DY20341T, Isolated from Deep-Sea Hydrothermal Sediments.</title>
        <authorList>
            <person name="Zeng X."/>
            <person name="Jebbar M."/>
            <person name="Shao Z."/>
        </authorList>
    </citation>
    <scope>NUCLEOTIDE SEQUENCE [LARGE SCALE GENOMIC DNA]</scope>
    <source>
        <strain evidence="1 2">DY20341</strain>
    </source>
</reference>
<dbReference type="KEGG" id="ppac:PAP_04425"/>
<dbReference type="eggNOG" id="arCOG03808">
    <property type="taxonomic scope" value="Archaea"/>
</dbReference>
<evidence type="ECO:0000313" key="1">
    <source>
        <dbReference type="EMBL" id="AIF69296.1"/>
    </source>
</evidence>
<dbReference type="EMBL" id="CP006019">
    <property type="protein sequence ID" value="AIF69296.1"/>
    <property type="molecule type" value="Genomic_DNA"/>
</dbReference>